<dbReference type="InterPro" id="IPR033645">
    <property type="entry name" value="VirB9/CagX/TrbG_C"/>
</dbReference>
<dbReference type="Gene3D" id="2.60.40.2500">
    <property type="match status" value="1"/>
</dbReference>
<dbReference type="Pfam" id="PF03524">
    <property type="entry name" value="CagX"/>
    <property type="match status" value="1"/>
</dbReference>
<protein>
    <submittedName>
        <fullName evidence="4">TrbG/VirB9 family P-type conjugative transfer protein</fullName>
    </submittedName>
</protein>
<accession>A0ABW7FAA8</accession>
<dbReference type="CDD" id="cd06911">
    <property type="entry name" value="VirB9_CagX_TrbG"/>
    <property type="match status" value="1"/>
</dbReference>
<proteinExistence type="inferred from homology"/>
<reference evidence="4 5" key="1">
    <citation type="submission" date="2024-08" db="EMBL/GenBank/DDBJ databases">
        <authorList>
            <person name="Lu H."/>
        </authorList>
    </citation>
    <scope>NUCLEOTIDE SEQUENCE [LARGE SCALE GENOMIC DNA]</scope>
    <source>
        <strain evidence="4 5">LYH14W</strain>
    </source>
</reference>
<dbReference type="InterPro" id="IPR038161">
    <property type="entry name" value="VirB9/CagX/TrbG_C_sf"/>
</dbReference>
<gene>
    <name evidence="4" type="ORF">ACG00Y_24075</name>
</gene>
<keyword evidence="5" id="KW-1185">Reference proteome</keyword>
<feature type="signal peptide" evidence="3">
    <location>
        <begin position="1"/>
        <end position="17"/>
    </location>
</feature>
<evidence type="ECO:0000256" key="3">
    <source>
        <dbReference type="SAM" id="SignalP"/>
    </source>
</evidence>
<evidence type="ECO:0000256" key="2">
    <source>
        <dbReference type="ARBA" id="ARBA00022729"/>
    </source>
</evidence>
<comment type="caution">
    <text evidence="4">The sequence shown here is derived from an EMBL/GenBank/DDBJ whole genome shotgun (WGS) entry which is preliminary data.</text>
</comment>
<dbReference type="EMBL" id="JBIGHV010000010">
    <property type="protein sequence ID" value="MFG6433014.1"/>
    <property type="molecule type" value="Genomic_DNA"/>
</dbReference>
<evidence type="ECO:0000256" key="1">
    <source>
        <dbReference type="ARBA" id="ARBA00006135"/>
    </source>
</evidence>
<feature type="chain" id="PRO_5045183904" evidence="3">
    <location>
        <begin position="18"/>
        <end position="299"/>
    </location>
</feature>
<keyword evidence="2 3" id="KW-0732">Signal</keyword>
<dbReference type="RefSeq" id="WP_394483348.1">
    <property type="nucleotide sequence ID" value="NZ_JBIGHV010000010.1"/>
</dbReference>
<dbReference type="InterPro" id="IPR010258">
    <property type="entry name" value="Conjugal_tfr_TrbG/VirB9/CagX"/>
</dbReference>
<comment type="similarity">
    <text evidence="1">Belongs to the TrbG/VirB9 family.</text>
</comment>
<name>A0ABW7FAA8_9BURK</name>
<evidence type="ECO:0000313" key="4">
    <source>
        <dbReference type="EMBL" id="MFG6433014.1"/>
    </source>
</evidence>
<dbReference type="Proteomes" id="UP001606210">
    <property type="component" value="Unassembled WGS sequence"/>
</dbReference>
<sequence length="299" mass="31999">MKTLVSMLIAVAIPAAAAVRKDGDPRLREVIYDPRAVVTVPVKRGVVSLMVLDADEAIAEVAAGLGGDCAKPEAAWCVVAQPGGRTLFVKPKSNASAANNLMVVTDRRTHAFRFDVLADSDPKPPIYRLDVKAPARPAPAASSASTPALPRLPPLVLQPLILPEELIAERMQAKPQVLNTHYSLAEGRGSDEIVPSLVFDDGRFTYLCFPGNREVPAVFHVRSDGSETLVNARMEDDLLVVDRVSRRLMLRAGSSVVGLWNEAFDLEGLPPGDGTTVPGVQRVLKTAAPAAETHRVAKP</sequence>
<evidence type="ECO:0000313" key="5">
    <source>
        <dbReference type="Proteomes" id="UP001606210"/>
    </source>
</evidence>
<organism evidence="4 5">
    <name type="scientific">Pelomonas parva</name>
    <dbReference type="NCBI Taxonomy" id="3299032"/>
    <lineage>
        <taxon>Bacteria</taxon>
        <taxon>Pseudomonadati</taxon>
        <taxon>Pseudomonadota</taxon>
        <taxon>Betaproteobacteria</taxon>
        <taxon>Burkholderiales</taxon>
        <taxon>Sphaerotilaceae</taxon>
        <taxon>Roseateles</taxon>
    </lineage>
</organism>